<dbReference type="PANTHER" id="PTHR23531:SF1">
    <property type="entry name" value="QUINOLENE RESISTANCE PROTEIN NORA"/>
    <property type="match status" value="1"/>
</dbReference>
<evidence type="ECO:0000256" key="4">
    <source>
        <dbReference type="ARBA" id="ARBA00023136"/>
    </source>
</evidence>
<dbReference type="InterPro" id="IPR036259">
    <property type="entry name" value="MFS_trans_sf"/>
</dbReference>
<keyword evidence="3 5" id="KW-1133">Transmembrane helix</keyword>
<dbReference type="Proteomes" id="UP000490386">
    <property type="component" value="Unassembled WGS sequence"/>
</dbReference>
<feature type="transmembrane region" description="Helical" evidence="5">
    <location>
        <begin position="42"/>
        <end position="62"/>
    </location>
</feature>
<feature type="transmembrane region" description="Helical" evidence="5">
    <location>
        <begin position="74"/>
        <end position="93"/>
    </location>
</feature>
<comment type="subcellular location">
    <subcellularLocation>
        <location evidence="1">Cell membrane</location>
        <topology evidence="1">Multi-pass membrane protein</topology>
    </subcellularLocation>
</comment>
<dbReference type="OrthoDB" id="4612864at2"/>
<reference evidence="7 8" key="1">
    <citation type="submission" date="2019-09" db="EMBL/GenBank/DDBJ databases">
        <title>Phylogeny of genus Pseudoclavibacter and closely related genus.</title>
        <authorList>
            <person name="Li Y."/>
        </authorList>
    </citation>
    <scope>NUCLEOTIDE SEQUENCE [LARGE SCALE GENOMIC DNA]</scope>
    <source>
        <strain evidence="7 8">THG-MD12</strain>
    </source>
</reference>
<dbReference type="InterPro" id="IPR011701">
    <property type="entry name" value="MFS"/>
</dbReference>
<evidence type="ECO:0000259" key="6">
    <source>
        <dbReference type="PROSITE" id="PS50850"/>
    </source>
</evidence>
<dbReference type="InterPro" id="IPR020846">
    <property type="entry name" value="MFS_dom"/>
</dbReference>
<evidence type="ECO:0000256" key="3">
    <source>
        <dbReference type="ARBA" id="ARBA00022989"/>
    </source>
</evidence>
<feature type="transmembrane region" description="Helical" evidence="5">
    <location>
        <begin position="134"/>
        <end position="154"/>
    </location>
</feature>
<proteinExistence type="predicted"/>
<evidence type="ECO:0000256" key="1">
    <source>
        <dbReference type="ARBA" id="ARBA00004651"/>
    </source>
</evidence>
<accession>A0A7J5B5M4</accession>
<dbReference type="Pfam" id="PF07690">
    <property type="entry name" value="MFS_1"/>
    <property type="match status" value="1"/>
</dbReference>
<dbReference type="RefSeq" id="WP_151422376.1">
    <property type="nucleotide sequence ID" value="NZ_WBJX01000001.1"/>
</dbReference>
<feature type="transmembrane region" description="Helical" evidence="5">
    <location>
        <begin position="243"/>
        <end position="266"/>
    </location>
</feature>
<dbReference type="GO" id="GO:0005886">
    <property type="term" value="C:plasma membrane"/>
    <property type="evidence" value="ECO:0007669"/>
    <property type="project" value="UniProtKB-SubCell"/>
</dbReference>
<evidence type="ECO:0000256" key="5">
    <source>
        <dbReference type="SAM" id="Phobius"/>
    </source>
</evidence>
<dbReference type="Gene3D" id="1.20.1250.20">
    <property type="entry name" value="MFS general substrate transporter like domains"/>
    <property type="match status" value="1"/>
</dbReference>
<evidence type="ECO:0000256" key="2">
    <source>
        <dbReference type="ARBA" id="ARBA00022692"/>
    </source>
</evidence>
<feature type="transmembrane region" description="Helical" evidence="5">
    <location>
        <begin position="166"/>
        <end position="187"/>
    </location>
</feature>
<name>A0A7J5B5M4_9MICO</name>
<dbReference type="PANTHER" id="PTHR23531">
    <property type="entry name" value="QUINOLENE RESISTANCE PROTEIN NORA"/>
    <property type="match status" value="1"/>
</dbReference>
<evidence type="ECO:0000313" key="8">
    <source>
        <dbReference type="Proteomes" id="UP000490386"/>
    </source>
</evidence>
<dbReference type="GO" id="GO:0022857">
    <property type="term" value="F:transmembrane transporter activity"/>
    <property type="evidence" value="ECO:0007669"/>
    <property type="project" value="InterPro"/>
</dbReference>
<keyword evidence="4 5" id="KW-0472">Membrane</keyword>
<dbReference type="AlphaFoldDB" id="A0A7J5B5M4"/>
<feature type="transmembrane region" description="Helical" evidence="5">
    <location>
        <begin position="213"/>
        <end position="237"/>
    </location>
</feature>
<feature type="domain" description="Major facilitator superfamily (MFS) profile" evidence="6">
    <location>
        <begin position="1"/>
        <end position="389"/>
    </location>
</feature>
<dbReference type="InterPro" id="IPR052714">
    <property type="entry name" value="MFS_Exporter"/>
</dbReference>
<gene>
    <name evidence="7" type="ORF">F8O03_03505</name>
</gene>
<dbReference type="EMBL" id="WBJX01000001">
    <property type="protein sequence ID" value="KAB1639413.1"/>
    <property type="molecule type" value="Genomic_DNA"/>
</dbReference>
<dbReference type="PROSITE" id="PS50850">
    <property type="entry name" value="MFS"/>
    <property type="match status" value="1"/>
</dbReference>
<feature type="transmembrane region" description="Helical" evidence="5">
    <location>
        <begin position="364"/>
        <end position="383"/>
    </location>
</feature>
<dbReference type="SUPFAM" id="SSF103473">
    <property type="entry name" value="MFS general substrate transporter"/>
    <property type="match status" value="1"/>
</dbReference>
<feature type="transmembrane region" description="Helical" evidence="5">
    <location>
        <begin position="12"/>
        <end position="30"/>
    </location>
</feature>
<keyword evidence="8" id="KW-1185">Reference proteome</keyword>
<organism evidence="7 8">
    <name type="scientific">Pseudoclavibacter terrae</name>
    <dbReference type="NCBI Taxonomy" id="1530195"/>
    <lineage>
        <taxon>Bacteria</taxon>
        <taxon>Bacillati</taxon>
        <taxon>Actinomycetota</taxon>
        <taxon>Actinomycetes</taxon>
        <taxon>Micrococcales</taxon>
        <taxon>Microbacteriaceae</taxon>
        <taxon>Pseudoclavibacter</taxon>
    </lineage>
</organism>
<evidence type="ECO:0000313" key="7">
    <source>
        <dbReference type="EMBL" id="KAB1639413.1"/>
    </source>
</evidence>
<feature type="transmembrane region" description="Helical" evidence="5">
    <location>
        <begin position="99"/>
        <end position="122"/>
    </location>
</feature>
<keyword evidence="2 5" id="KW-0812">Transmembrane</keyword>
<sequence>MSGAPGSRWPWIIVHAVLIQVLTYAVRPGLSFAVLEAGGQEAVIGLLATSFALPALLLALPAGRLTDGRGERTIAVLGSVLLVAAIGIALVSLQSVAGLMVAALVLGVGHLLSIISEQTAVANRSKVGSRESAFGLYTLAASIGQTLGPLLLAIPNPAGPGPNLQLVFWCAMGAAVLLGVASLFLGSGSRGDSTAKRPGSFTSSRKILREPGAFRAVVAGGIAIASVDVTLAFWPALSTQPGVSAALVSLMLTSRALATLASRAALPSLSRRLSRRMLLLISLGAAAVTLALTGLPIGPIWLVVAAVLYGFAIGVTQPITMAWLTDVAPEDQRGLALSLRLVGNRLAQSLIPAGAGLLTPLTGGGGVLVAIGASLAAAATVAYTQKKRE</sequence>
<feature type="transmembrane region" description="Helical" evidence="5">
    <location>
        <begin position="278"/>
        <end position="295"/>
    </location>
</feature>
<protein>
    <submittedName>
        <fullName evidence="7">MFS transporter</fullName>
    </submittedName>
</protein>
<comment type="caution">
    <text evidence="7">The sequence shown here is derived from an EMBL/GenBank/DDBJ whole genome shotgun (WGS) entry which is preliminary data.</text>
</comment>